<dbReference type="GO" id="GO:0016651">
    <property type="term" value="F:oxidoreductase activity, acting on NAD(P)H"/>
    <property type="evidence" value="ECO:0007669"/>
    <property type="project" value="InterPro"/>
</dbReference>
<evidence type="ECO:0000313" key="5">
    <source>
        <dbReference type="Proteomes" id="UP000758603"/>
    </source>
</evidence>
<dbReference type="Proteomes" id="UP000758603">
    <property type="component" value="Unassembled WGS sequence"/>
</dbReference>
<evidence type="ECO:0000256" key="1">
    <source>
        <dbReference type="ARBA" id="ARBA00008072"/>
    </source>
</evidence>
<keyword evidence="5" id="KW-1185">Reference proteome</keyword>
<dbReference type="SUPFAM" id="SSF51735">
    <property type="entry name" value="NAD(P)-binding Rossmann-fold domains"/>
    <property type="match status" value="1"/>
</dbReference>
<gene>
    <name evidence="4" type="ORF">BKA67DRAFT_552194</name>
</gene>
<name>A0A9P8UQI8_9PEZI</name>
<dbReference type="AlphaFoldDB" id="A0A9P8UQI8"/>
<reference evidence="4" key="1">
    <citation type="journal article" date="2021" name="Nat. Commun.">
        <title>Genetic determinants of endophytism in the Arabidopsis root mycobiome.</title>
        <authorList>
            <person name="Mesny F."/>
            <person name="Miyauchi S."/>
            <person name="Thiergart T."/>
            <person name="Pickel B."/>
            <person name="Atanasova L."/>
            <person name="Karlsson M."/>
            <person name="Huettel B."/>
            <person name="Barry K.W."/>
            <person name="Haridas S."/>
            <person name="Chen C."/>
            <person name="Bauer D."/>
            <person name="Andreopoulos W."/>
            <person name="Pangilinan J."/>
            <person name="LaButti K."/>
            <person name="Riley R."/>
            <person name="Lipzen A."/>
            <person name="Clum A."/>
            <person name="Drula E."/>
            <person name="Henrissat B."/>
            <person name="Kohler A."/>
            <person name="Grigoriev I.V."/>
            <person name="Martin F.M."/>
            <person name="Hacquard S."/>
        </authorList>
    </citation>
    <scope>NUCLEOTIDE SEQUENCE</scope>
    <source>
        <strain evidence="4">MPI-SDFR-AT-0073</strain>
    </source>
</reference>
<dbReference type="GeneID" id="70130714"/>
<dbReference type="OrthoDB" id="48317at2759"/>
<comment type="caution">
    <text evidence="4">The sequence shown here is derived from an EMBL/GenBank/DDBJ whole genome shotgun (WGS) entry which is preliminary data.</text>
</comment>
<dbReference type="InterPro" id="IPR047122">
    <property type="entry name" value="Trans-enoyl_RdTase-like"/>
</dbReference>
<dbReference type="SUPFAM" id="SSF50129">
    <property type="entry name" value="GroES-like"/>
    <property type="match status" value="1"/>
</dbReference>
<dbReference type="PANTHER" id="PTHR45348:SF2">
    <property type="entry name" value="ZINC-TYPE ALCOHOL DEHYDROGENASE-LIKE PROTEIN C2E1P3.01"/>
    <property type="match status" value="1"/>
</dbReference>
<evidence type="ECO:0000256" key="2">
    <source>
        <dbReference type="ARBA" id="ARBA00023002"/>
    </source>
</evidence>
<sequence>MSIHQNKAAYLDGAKVHPLAVREAPYTKPGPHQISIRNEAIALNPLEYIKQSIGNFIYEWIKYPFVMGADVAGTVVEVGENVTRFKPGDRVVACALGMEKKHNKSAMGGYQLFTNVQDNLASLIPDSLEPEKAAVLPLAITTAACGLFQKDHLALRYPVHGGKSQPQKDRENLIIWGGSTSVGCNAIQLATAAGYEVITTCSPRNFDLVKSLGATAAFDYRSPTVVKDIIRACNGKKVAGAMAIGDGGPEKCADILGKCEGNRFLSQVSFPNPENPDAGAPARILTFMAFSAKMVVKKALAGVRSNFVWGATIEDNEVSKVMFEDFLPKALADGSYTCAPEPEIIGSDLGAIQGGLDRLKFEGVSAKKLVVKL</sequence>
<accession>A0A9P8UQI8</accession>
<comment type="similarity">
    <text evidence="1">Belongs to the zinc-containing alcohol dehydrogenase family.</text>
</comment>
<dbReference type="Pfam" id="PF08240">
    <property type="entry name" value="ADH_N"/>
    <property type="match status" value="1"/>
</dbReference>
<dbReference type="EMBL" id="JAGPXC010000002">
    <property type="protein sequence ID" value="KAH6656518.1"/>
    <property type="molecule type" value="Genomic_DNA"/>
</dbReference>
<dbReference type="InterPro" id="IPR013154">
    <property type="entry name" value="ADH-like_N"/>
</dbReference>
<dbReference type="InterPro" id="IPR011032">
    <property type="entry name" value="GroES-like_sf"/>
</dbReference>
<dbReference type="RefSeq" id="XP_045960752.1">
    <property type="nucleotide sequence ID" value="XM_046101822.1"/>
</dbReference>
<dbReference type="CDD" id="cd08249">
    <property type="entry name" value="enoyl_reductase_like"/>
    <property type="match status" value="1"/>
</dbReference>
<dbReference type="Gene3D" id="3.90.180.10">
    <property type="entry name" value="Medium-chain alcohol dehydrogenases, catalytic domain"/>
    <property type="match status" value="1"/>
</dbReference>
<dbReference type="InterPro" id="IPR036291">
    <property type="entry name" value="NAD(P)-bd_dom_sf"/>
</dbReference>
<dbReference type="SMART" id="SM00829">
    <property type="entry name" value="PKS_ER"/>
    <property type="match status" value="1"/>
</dbReference>
<dbReference type="PANTHER" id="PTHR45348">
    <property type="entry name" value="HYPOTHETICAL OXIDOREDUCTASE (EUROFUNG)"/>
    <property type="match status" value="1"/>
</dbReference>
<protein>
    <submittedName>
        <fullName evidence="4">Zinc-binding oxidoreductase CipB</fullName>
    </submittedName>
</protein>
<organism evidence="4 5">
    <name type="scientific">Truncatella angustata</name>
    <dbReference type="NCBI Taxonomy" id="152316"/>
    <lineage>
        <taxon>Eukaryota</taxon>
        <taxon>Fungi</taxon>
        <taxon>Dikarya</taxon>
        <taxon>Ascomycota</taxon>
        <taxon>Pezizomycotina</taxon>
        <taxon>Sordariomycetes</taxon>
        <taxon>Xylariomycetidae</taxon>
        <taxon>Amphisphaeriales</taxon>
        <taxon>Sporocadaceae</taxon>
        <taxon>Truncatella</taxon>
    </lineage>
</organism>
<evidence type="ECO:0000259" key="3">
    <source>
        <dbReference type="SMART" id="SM00829"/>
    </source>
</evidence>
<dbReference type="Pfam" id="PF00107">
    <property type="entry name" value="ADH_zinc_N"/>
    <property type="match status" value="1"/>
</dbReference>
<dbReference type="InterPro" id="IPR020843">
    <property type="entry name" value="ER"/>
</dbReference>
<proteinExistence type="inferred from homology"/>
<dbReference type="Gene3D" id="3.40.50.720">
    <property type="entry name" value="NAD(P)-binding Rossmann-like Domain"/>
    <property type="match status" value="1"/>
</dbReference>
<dbReference type="InterPro" id="IPR013149">
    <property type="entry name" value="ADH-like_C"/>
</dbReference>
<feature type="domain" description="Enoyl reductase (ER)" evidence="3">
    <location>
        <begin position="14"/>
        <end position="296"/>
    </location>
</feature>
<keyword evidence="2" id="KW-0560">Oxidoreductase</keyword>
<evidence type="ECO:0000313" key="4">
    <source>
        <dbReference type="EMBL" id="KAH6656518.1"/>
    </source>
</evidence>